<reference evidence="2" key="1">
    <citation type="journal article" date="2021" name="Sci. Adv.">
        <title>The American lobster genome reveals insights on longevity, neural, and immune adaptations.</title>
        <authorList>
            <person name="Polinski J.M."/>
            <person name="Zimin A.V."/>
            <person name="Clark K.F."/>
            <person name="Kohn A.B."/>
            <person name="Sadowski N."/>
            <person name="Timp W."/>
            <person name="Ptitsyn A."/>
            <person name="Khanna P."/>
            <person name="Romanova D.Y."/>
            <person name="Williams P."/>
            <person name="Greenwood S.J."/>
            <person name="Moroz L.L."/>
            <person name="Walt D.R."/>
            <person name="Bodnar A.G."/>
        </authorList>
    </citation>
    <scope>NUCLEOTIDE SEQUENCE</scope>
    <source>
        <strain evidence="2">GMGI-L3</strain>
    </source>
</reference>
<evidence type="ECO:0000256" key="1">
    <source>
        <dbReference type="SAM" id="MobiDB-lite"/>
    </source>
</evidence>
<comment type="caution">
    <text evidence="2">The sequence shown here is derived from an EMBL/GenBank/DDBJ whole genome shotgun (WGS) entry which is preliminary data.</text>
</comment>
<proteinExistence type="predicted"/>
<feature type="region of interest" description="Disordered" evidence="1">
    <location>
        <begin position="1"/>
        <end position="52"/>
    </location>
</feature>
<name>A0A8J5JKR7_HOMAM</name>
<dbReference type="EMBL" id="JAHLQT010037595">
    <property type="protein sequence ID" value="KAG7157270.1"/>
    <property type="molecule type" value="Genomic_DNA"/>
</dbReference>
<evidence type="ECO:0000313" key="3">
    <source>
        <dbReference type="Proteomes" id="UP000747542"/>
    </source>
</evidence>
<sequence length="129" mass="14049">MPEGPAPDLPPGIRTRRSYSARASPRHSPRSSPRQSRHGSLRREGEEPHLISAPIHLEPRVVLALPSMMHTLPLPFGEGEFVALSPLGTPLLTTPVSPTTPTPATPLSPIIPRIISTNWESLGAYDPYR</sequence>
<keyword evidence="3" id="KW-1185">Reference proteome</keyword>
<feature type="compositionally biased region" description="Pro residues" evidence="1">
    <location>
        <begin position="1"/>
        <end position="10"/>
    </location>
</feature>
<evidence type="ECO:0000313" key="2">
    <source>
        <dbReference type="EMBL" id="KAG7157270.1"/>
    </source>
</evidence>
<protein>
    <submittedName>
        <fullName evidence="2">Uncharacterized protein</fullName>
    </submittedName>
</protein>
<organism evidence="2 3">
    <name type="scientific">Homarus americanus</name>
    <name type="common">American lobster</name>
    <dbReference type="NCBI Taxonomy" id="6706"/>
    <lineage>
        <taxon>Eukaryota</taxon>
        <taxon>Metazoa</taxon>
        <taxon>Ecdysozoa</taxon>
        <taxon>Arthropoda</taxon>
        <taxon>Crustacea</taxon>
        <taxon>Multicrustacea</taxon>
        <taxon>Malacostraca</taxon>
        <taxon>Eumalacostraca</taxon>
        <taxon>Eucarida</taxon>
        <taxon>Decapoda</taxon>
        <taxon>Pleocyemata</taxon>
        <taxon>Astacidea</taxon>
        <taxon>Nephropoidea</taxon>
        <taxon>Nephropidae</taxon>
        <taxon>Homarus</taxon>
    </lineage>
</organism>
<accession>A0A8J5JKR7</accession>
<gene>
    <name evidence="2" type="ORF">Hamer_G023527</name>
</gene>
<dbReference type="Proteomes" id="UP000747542">
    <property type="component" value="Unassembled WGS sequence"/>
</dbReference>
<feature type="compositionally biased region" description="Basic residues" evidence="1">
    <location>
        <begin position="14"/>
        <end position="40"/>
    </location>
</feature>
<dbReference type="AlphaFoldDB" id="A0A8J5JKR7"/>